<feature type="non-terminal residue" evidence="1">
    <location>
        <position position="1"/>
    </location>
</feature>
<sequence>FICLPKYLFLICKCRIKCIASKVISHLQAKHKSIKPSKQLRIAELISQILDITKT</sequence>
<name>A0AAJ0FH92_9PEZI</name>
<protein>
    <submittedName>
        <fullName evidence="1">Uncharacterized protein</fullName>
    </submittedName>
</protein>
<dbReference type="RefSeq" id="XP_060278137.1">
    <property type="nucleotide sequence ID" value="XM_060425072.1"/>
</dbReference>
<dbReference type="AlphaFoldDB" id="A0AAJ0FH92"/>
<organism evidence="1 2">
    <name type="scientific">Phialemonium atrogriseum</name>
    <dbReference type="NCBI Taxonomy" id="1093897"/>
    <lineage>
        <taxon>Eukaryota</taxon>
        <taxon>Fungi</taxon>
        <taxon>Dikarya</taxon>
        <taxon>Ascomycota</taxon>
        <taxon>Pezizomycotina</taxon>
        <taxon>Sordariomycetes</taxon>
        <taxon>Sordariomycetidae</taxon>
        <taxon>Cephalothecales</taxon>
        <taxon>Cephalothecaceae</taxon>
        <taxon>Phialemonium</taxon>
    </lineage>
</organism>
<evidence type="ECO:0000313" key="1">
    <source>
        <dbReference type="EMBL" id="KAK1761924.1"/>
    </source>
</evidence>
<gene>
    <name evidence="1" type="ORF">QBC33DRAFT_462520</name>
</gene>
<dbReference type="EMBL" id="MU839047">
    <property type="protein sequence ID" value="KAK1761924.1"/>
    <property type="molecule type" value="Genomic_DNA"/>
</dbReference>
<keyword evidence="2" id="KW-1185">Reference proteome</keyword>
<reference evidence="1" key="1">
    <citation type="submission" date="2023-06" db="EMBL/GenBank/DDBJ databases">
        <title>Genome-scale phylogeny and comparative genomics of the fungal order Sordariales.</title>
        <authorList>
            <consortium name="Lawrence Berkeley National Laboratory"/>
            <person name="Hensen N."/>
            <person name="Bonometti L."/>
            <person name="Westerberg I."/>
            <person name="Brannstrom I.O."/>
            <person name="Guillou S."/>
            <person name="Cros-Aarteil S."/>
            <person name="Calhoun S."/>
            <person name="Haridas S."/>
            <person name="Kuo A."/>
            <person name="Mondo S."/>
            <person name="Pangilinan J."/>
            <person name="Riley R."/>
            <person name="Labutti K."/>
            <person name="Andreopoulos B."/>
            <person name="Lipzen A."/>
            <person name="Chen C."/>
            <person name="Yanf M."/>
            <person name="Daum C."/>
            <person name="Ng V."/>
            <person name="Clum A."/>
            <person name="Steindorff A."/>
            <person name="Ohm R."/>
            <person name="Martin F."/>
            <person name="Silar P."/>
            <person name="Natvig D."/>
            <person name="Lalanne C."/>
            <person name="Gautier V."/>
            <person name="Ament-Velasquez S.L."/>
            <person name="Kruys A."/>
            <person name="Hutchinson M.I."/>
            <person name="Powell A.J."/>
            <person name="Barry K."/>
            <person name="Miller A.N."/>
            <person name="Grigoriev I.V."/>
            <person name="Debuchy R."/>
            <person name="Gladieux P."/>
            <person name="Thoren M.H."/>
            <person name="Johannesson H."/>
        </authorList>
    </citation>
    <scope>NUCLEOTIDE SEQUENCE</scope>
    <source>
        <strain evidence="1">8032-3</strain>
    </source>
</reference>
<dbReference type="GeneID" id="85308259"/>
<dbReference type="Proteomes" id="UP001244011">
    <property type="component" value="Unassembled WGS sequence"/>
</dbReference>
<evidence type="ECO:0000313" key="2">
    <source>
        <dbReference type="Proteomes" id="UP001244011"/>
    </source>
</evidence>
<proteinExistence type="predicted"/>
<accession>A0AAJ0FH92</accession>
<comment type="caution">
    <text evidence="1">The sequence shown here is derived from an EMBL/GenBank/DDBJ whole genome shotgun (WGS) entry which is preliminary data.</text>
</comment>